<feature type="transmembrane region" description="Helical" evidence="1">
    <location>
        <begin position="47"/>
        <end position="73"/>
    </location>
</feature>
<name>A0A4U5M5P7_STECR</name>
<reference evidence="2 3" key="1">
    <citation type="journal article" date="2015" name="Genome Biol.">
        <title>Comparative genomics of Steinernema reveals deeply conserved gene regulatory networks.</title>
        <authorList>
            <person name="Dillman A.R."/>
            <person name="Macchietto M."/>
            <person name="Porter C.F."/>
            <person name="Rogers A."/>
            <person name="Williams B."/>
            <person name="Antoshechkin I."/>
            <person name="Lee M.M."/>
            <person name="Goodwin Z."/>
            <person name="Lu X."/>
            <person name="Lewis E.E."/>
            <person name="Goodrich-Blair H."/>
            <person name="Stock S.P."/>
            <person name="Adams B.J."/>
            <person name="Sternberg P.W."/>
            <person name="Mortazavi A."/>
        </authorList>
    </citation>
    <scope>NUCLEOTIDE SEQUENCE [LARGE SCALE GENOMIC DNA]</scope>
    <source>
        <strain evidence="2 3">ALL</strain>
    </source>
</reference>
<keyword evidence="1" id="KW-0812">Transmembrane</keyword>
<organism evidence="2 3">
    <name type="scientific">Steinernema carpocapsae</name>
    <name type="common">Entomopathogenic nematode</name>
    <dbReference type="NCBI Taxonomy" id="34508"/>
    <lineage>
        <taxon>Eukaryota</taxon>
        <taxon>Metazoa</taxon>
        <taxon>Ecdysozoa</taxon>
        <taxon>Nematoda</taxon>
        <taxon>Chromadorea</taxon>
        <taxon>Rhabditida</taxon>
        <taxon>Tylenchina</taxon>
        <taxon>Panagrolaimomorpha</taxon>
        <taxon>Strongyloidoidea</taxon>
        <taxon>Steinernematidae</taxon>
        <taxon>Steinernema</taxon>
    </lineage>
</organism>
<dbReference type="AlphaFoldDB" id="A0A4U5M5P7"/>
<comment type="caution">
    <text evidence="2">The sequence shown here is derived from an EMBL/GenBank/DDBJ whole genome shotgun (WGS) entry which is preliminary data.</text>
</comment>
<accession>A0A4U5M5P7</accession>
<protein>
    <submittedName>
        <fullName evidence="2">Uncharacterized protein</fullName>
    </submittedName>
</protein>
<dbReference type="Proteomes" id="UP000298663">
    <property type="component" value="Unassembled WGS sequence"/>
</dbReference>
<keyword evidence="1" id="KW-1133">Transmembrane helix</keyword>
<evidence type="ECO:0000256" key="1">
    <source>
        <dbReference type="SAM" id="Phobius"/>
    </source>
</evidence>
<dbReference type="EMBL" id="AZBU02000009">
    <property type="protein sequence ID" value="TKR64188.1"/>
    <property type="molecule type" value="Genomic_DNA"/>
</dbReference>
<proteinExistence type="predicted"/>
<keyword evidence="1" id="KW-0472">Membrane</keyword>
<gene>
    <name evidence="2" type="ORF">L596_024767</name>
</gene>
<evidence type="ECO:0000313" key="2">
    <source>
        <dbReference type="EMBL" id="TKR64188.1"/>
    </source>
</evidence>
<evidence type="ECO:0000313" key="3">
    <source>
        <dbReference type="Proteomes" id="UP000298663"/>
    </source>
</evidence>
<keyword evidence="3" id="KW-1185">Reference proteome</keyword>
<sequence length="82" mass="9220">MFQVLILCAFTAFITVYFTLVCAKKKPKKQAKPSPKDQKSVMEKSKMFSAGYFSSHIFPLVLLYSIGSIAHLLRNLLAMSES</sequence>
<reference evidence="2 3" key="2">
    <citation type="journal article" date="2019" name="G3 (Bethesda)">
        <title>Hybrid Assembly of the Genome of the Entomopathogenic Nematode Steinernema carpocapsae Identifies the X-Chromosome.</title>
        <authorList>
            <person name="Serra L."/>
            <person name="Macchietto M."/>
            <person name="Macias-Munoz A."/>
            <person name="McGill C.J."/>
            <person name="Rodriguez I.M."/>
            <person name="Rodriguez B."/>
            <person name="Murad R."/>
            <person name="Mortazavi A."/>
        </authorList>
    </citation>
    <scope>NUCLEOTIDE SEQUENCE [LARGE SCALE GENOMIC DNA]</scope>
    <source>
        <strain evidence="2 3">ALL</strain>
    </source>
</reference>